<accession>A0A3N1MDU9</accession>
<dbReference type="OrthoDB" id="9790023at2"/>
<protein>
    <submittedName>
        <fullName evidence="1">Bacillithiol biosynthesis deacetylase BshB1</fullName>
    </submittedName>
</protein>
<dbReference type="Gene3D" id="3.40.50.10320">
    <property type="entry name" value="LmbE-like"/>
    <property type="match status" value="1"/>
</dbReference>
<reference evidence="1 2" key="1">
    <citation type="submission" date="2018-11" db="EMBL/GenBank/DDBJ databases">
        <title>Genomic Encyclopedia of Type Strains, Phase IV (KMG-IV): sequencing the most valuable type-strain genomes for metagenomic binning, comparative biology and taxonomic classification.</title>
        <authorList>
            <person name="Goeker M."/>
        </authorList>
    </citation>
    <scope>NUCLEOTIDE SEQUENCE [LARGE SCALE GENOMIC DNA]</scope>
    <source>
        <strain evidence="1 2">DSM 5900</strain>
    </source>
</reference>
<evidence type="ECO:0000313" key="2">
    <source>
        <dbReference type="Proteomes" id="UP000278222"/>
    </source>
</evidence>
<dbReference type="GO" id="GO:0016811">
    <property type="term" value="F:hydrolase activity, acting on carbon-nitrogen (but not peptide) bonds, in linear amides"/>
    <property type="evidence" value="ECO:0007669"/>
    <property type="project" value="TreeGrafter"/>
</dbReference>
<dbReference type="Pfam" id="PF02585">
    <property type="entry name" value="PIG-L"/>
    <property type="match status" value="1"/>
</dbReference>
<organism evidence="1 2">
    <name type="scientific">Stella humosa</name>
    <dbReference type="NCBI Taxonomy" id="94"/>
    <lineage>
        <taxon>Bacteria</taxon>
        <taxon>Pseudomonadati</taxon>
        <taxon>Pseudomonadota</taxon>
        <taxon>Alphaproteobacteria</taxon>
        <taxon>Rhodospirillales</taxon>
        <taxon>Stellaceae</taxon>
        <taxon>Stella</taxon>
    </lineage>
</organism>
<dbReference type="GO" id="GO:0071793">
    <property type="term" value="P:bacillithiol biosynthetic process"/>
    <property type="evidence" value="ECO:0007669"/>
    <property type="project" value="InterPro"/>
</dbReference>
<dbReference type="InterPro" id="IPR024078">
    <property type="entry name" value="LmbE-like_dom_sf"/>
</dbReference>
<name>A0A3N1MDU9_9PROT</name>
<keyword evidence="2" id="KW-1185">Reference proteome</keyword>
<dbReference type="InterPro" id="IPR003737">
    <property type="entry name" value="GlcNAc_PI_deacetylase-related"/>
</dbReference>
<sequence>MTPVDILAISTHPDDVELACGGTLILAVRQGLRVGLADLSAGEAATRGTPALRREEAAEAARRLGVAWRCCLDLPDGRIGDTPEQVEPVIALLRQARPRILLLPYPQDRHPDHAAAARLVERAAFLARLKGHGAGAPHAVNRLLHYCGHHPFQPAIVIDVSTVWEERMAALLAHASQFESGTGSPTALSDGSFLRFVEARAVCHGAMIGVAHGEGFAMSGPVGLSGIDLLLPPAGPRAYRNFA</sequence>
<dbReference type="EMBL" id="RJKX01000011">
    <property type="protein sequence ID" value="ROQ01728.1"/>
    <property type="molecule type" value="Genomic_DNA"/>
</dbReference>
<evidence type="ECO:0000313" key="1">
    <source>
        <dbReference type="EMBL" id="ROQ01728.1"/>
    </source>
</evidence>
<dbReference type="InterPro" id="IPR023842">
    <property type="entry name" value="Bacillithiol_biosynth_BshB1"/>
</dbReference>
<dbReference type="RefSeq" id="WP_123688460.1">
    <property type="nucleotide sequence ID" value="NZ_AP019700.1"/>
</dbReference>
<dbReference type="SUPFAM" id="SSF102588">
    <property type="entry name" value="LmbE-like"/>
    <property type="match status" value="1"/>
</dbReference>
<gene>
    <name evidence="1" type="ORF">EDC65_0914</name>
</gene>
<dbReference type="PANTHER" id="PTHR12993">
    <property type="entry name" value="N-ACETYLGLUCOSAMINYL-PHOSPHATIDYLINOSITOL DE-N-ACETYLASE-RELATED"/>
    <property type="match status" value="1"/>
</dbReference>
<dbReference type="NCBIfam" id="TIGR04001">
    <property type="entry name" value="thiol_BshB1"/>
    <property type="match status" value="1"/>
</dbReference>
<dbReference type="Proteomes" id="UP000278222">
    <property type="component" value="Unassembled WGS sequence"/>
</dbReference>
<comment type="caution">
    <text evidence="1">The sequence shown here is derived from an EMBL/GenBank/DDBJ whole genome shotgun (WGS) entry which is preliminary data.</text>
</comment>
<dbReference type="AlphaFoldDB" id="A0A3N1MDU9"/>
<dbReference type="PANTHER" id="PTHR12993:SF30">
    <property type="entry name" value="N-ACETYL-ALPHA-D-GLUCOSAMINYL L-MALATE DEACETYLASE 1"/>
    <property type="match status" value="1"/>
</dbReference>
<proteinExistence type="predicted"/>
<dbReference type="GO" id="GO:0019213">
    <property type="term" value="F:deacetylase activity"/>
    <property type="evidence" value="ECO:0007669"/>
    <property type="project" value="InterPro"/>
</dbReference>